<keyword evidence="2" id="KW-1185">Reference proteome</keyword>
<dbReference type="Proteomes" id="UP001054837">
    <property type="component" value="Unassembled WGS sequence"/>
</dbReference>
<dbReference type="EMBL" id="BPLQ01003301">
    <property type="protein sequence ID" value="GIX99484.1"/>
    <property type="molecule type" value="Genomic_DNA"/>
</dbReference>
<organism evidence="1 2">
    <name type="scientific">Caerostris darwini</name>
    <dbReference type="NCBI Taxonomy" id="1538125"/>
    <lineage>
        <taxon>Eukaryota</taxon>
        <taxon>Metazoa</taxon>
        <taxon>Ecdysozoa</taxon>
        <taxon>Arthropoda</taxon>
        <taxon>Chelicerata</taxon>
        <taxon>Arachnida</taxon>
        <taxon>Araneae</taxon>
        <taxon>Araneomorphae</taxon>
        <taxon>Entelegynae</taxon>
        <taxon>Araneoidea</taxon>
        <taxon>Araneidae</taxon>
        <taxon>Caerostris</taxon>
    </lineage>
</organism>
<gene>
    <name evidence="1" type="ORF">CDAR_104291</name>
</gene>
<proteinExistence type="predicted"/>
<name>A0AAV4PS26_9ARAC</name>
<accession>A0AAV4PS26</accession>
<dbReference type="AlphaFoldDB" id="A0AAV4PS26"/>
<sequence length="127" mass="14516">MMRKRKKDLTFGRTAPHLSPREKRGILLFIKYPQSGVLYFYCYLFGVGVVHSAKGCARFHMCSKGEDDRNGELIRVSLVLLFIRDSSILTEGSLDAQSRCAQRRKTWKGGSCFRQQRAPSRLSGDIR</sequence>
<protein>
    <submittedName>
        <fullName evidence="1">Uncharacterized protein</fullName>
    </submittedName>
</protein>
<comment type="caution">
    <text evidence="1">The sequence shown here is derived from an EMBL/GenBank/DDBJ whole genome shotgun (WGS) entry which is preliminary data.</text>
</comment>
<evidence type="ECO:0000313" key="2">
    <source>
        <dbReference type="Proteomes" id="UP001054837"/>
    </source>
</evidence>
<evidence type="ECO:0000313" key="1">
    <source>
        <dbReference type="EMBL" id="GIX99484.1"/>
    </source>
</evidence>
<reference evidence="1 2" key="1">
    <citation type="submission" date="2021-06" db="EMBL/GenBank/DDBJ databases">
        <title>Caerostris darwini draft genome.</title>
        <authorList>
            <person name="Kono N."/>
            <person name="Arakawa K."/>
        </authorList>
    </citation>
    <scope>NUCLEOTIDE SEQUENCE [LARGE SCALE GENOMIC DNA]</scope>
</reference>